<protein>
    <submittedName>
        <fullName evidence="1">Uncharacterized protein</fullName>
    </submittedName>
</protein>
<name>A0A8S9L3N1_BRACR</name>
<dbReference type="EMBL" id="QGKY02000094">
    <property type="protein sequence ID" value="KAF2602660.1"/>
    <property type="molecule type" value="Genomic_DNA"/>
</dbReference>
<gene>
    <name evidence="1" type="ORF">F2Q70_00027214</name>
</gene>
<evidence type="ECO:0000313" key="1">
    <source>
        <dbReference type="EMBL" id="KAF2602660.1"/>
    </source>
</evidence>
<comment type="caution">
    <text evidence="1">The sequence shown here is derived from an EMBL/GenBank/DDBJ whole genome shotgun (WGS) entry which is preliminary data.</text>
</comment>
<sequence length="92" mass="10721">MDQSRIMVYGIRLIRAPIYSFRKPDHQRTSNGRELERAGVEVARADRCRVASLRTDASCLERFCVWSRMCAEDVGHDLSWSGTRLFWNASWL</sequence>
<reference evidence="1" key="1">
    <citation type="submission" date="2019-12" db="EMBL/GenBank/DDBJ databases">
        <title>Genome sequencing and annotation of Brassica cretica.</title>
        <authorList>
            <person name="Studholme D.J."/>
            <person name="Sarris P.F."/>
        </authorList>
    </citation>
    <scope>NUCLEOTIDE SEQUENCE</scope>
    <source>
        <strain evidence="1">PFS-102/07</strain>
        <tissue evidence="1">Leaf</tissue>
    </source>
</reference>
<dbReference type="AlphaFoldDB" id="A0A8S9L3N1"/>
<organism evidence="1">
    <name type="scientific">Brassica cretica</name>
    <name type="common">Mustard</name>
    <dbReference type="NCBI Taxonomy" id="69181"/>
    <lineage>
        <taxon>Eukaryota</taxon>
        <taxon>Viridiplantae</taxon>
        <taxon>Streptophyta</taxon>
        <taxon>Embryophyta</taxon>
        <taxon>Tracheophyta</taxon>
        <taxon>Spermatophyta</taxon>
        <taxon>Magnoliopsida</taxon>
        <taxon>eudicotyledons</taxon>
        <taxon>Gunneridae</taxon>
        <taxon>Pentapetalae</taxon>
        <taxon>rosids</taxon>
        <taxon>malvids</taxon>
        <taxon>Brassicales</taxon>
        <taxon>Brassicaceae</taxon>
        <taxon>Brassiceae</taxon>
        <taxon>Brassica</taxon>
    </lineage>
</organism>
<accession>A0A8S9L3N1</accession>
<proteinExistence type="predicted"/>